<protein>
    <submittedName>
        <fullName evidence="1">Uncharacterized protein</fullName>
    </submittedName>
</protein>
<comment type="caution">
    <text evidence="1">The sequence shown here is derived from an EMBL/GenBank/DDBJ whole genome shotgun (WGS) entry which is preliminary data.</text>
</comment>
<keyword evidence="2" id="KW-1185">Reference proteome</keyword>
<gene>
    <name evidence="1" type="ORF">PORY_000711</name>
</gene>
<name>A0ACB7CE08_9ASCO</name>
<dbReference type="EMBL" id="JABTEG010000002">
    <property type="protein sequence ID" value="KAG4305801.1"/>
    <property type="molecule type" value="Genomic_DNA"/>
</dbReference>
<accession>A0ACB7CE08</accession>
<reference evidence="1 2" key="1">
    <citation type="journal article" date="2021" name="Commun. Biol.">
        <title>Genomic insights into the host specific adaptation of the Pneumocystis genus.</title>
        <authorList>
            <person name="Cisse O.H."/>
            <person name="Ma L."/>
            <person name="Dekker J.P."/>
            <person name="Khil P.P."/>
            <person name="Youn J.-H."/>
            <person name="Brenchley J.M."/>
            <person name="Blair R."/>
            <person name="Pahar B."/>
            <person name="Chabe M."/>
            <person name="Van Rompay K.K.A."/>
            <person name="Keesler R."/>
            <person name="Sukura A."/>
            <person name="Hirsch V."/>
            <person name="Kutty G."/>
            <person name="Liu Y."/>
            <person name="Peng L."/>
            <person name="Chen J."/>
            <person name="Song J."/>
            <person name="Weissenbacher-Lang C."/>
            <person name="Xu J."/>
            <person name="Upham N.S."/>
            <person name="Stajich J.E."/>
            <person name="Cuomo C.A."/>
            <person name="Cushion M.T."/>
            <person name="Kovacs J.A."/>
        </authorList>
    </citation>
    <scope>NUCLEOTIDE SEQUENCE [LARGE SCALE GENOMIC DNA]</scope>
    <source>
        <strain evidence="1 2">RABM</strain>
    </source>
</reference>
<organism evidence="1 2">
    <name type="scientific">Pneumocystis oryctolagi</name>
    <dbReference type="NCBI Taxonomy" id="42067"/>
    <lineage>
        <taxon>Eukaryota</taxon>
        <taxon>Fungi</taxon>
        <taxon>Dikarya</taxon>
        <taxon>Ascomycota</taxon>
        <taxon>Taphrinomycotina</taxon>
        <taxon>Pneumocystomycetes</taxon>
        <taxon>Pneumocystaceae</taxon>
        <taxon>Pneumocystis</taxon>
    </lineage>
</organism>
<proteinExistence type="predicted"/>
<evidence type="ECO:0000313" key="2">
    <source>
        <dbReference type="Proteomes" id="UP000768646"/>
    </source>
</evidence>
<sequence length="226" mass="25777">MKKDKIHRRHQGKNYRSEIKNSNKINQIEEHKQIPVLLAMWDFKHCDPKRCSGKKIARLGLIQTLRLEQHWGGIILAPSQNLFLSPADSPILKEMGVAVIECSWARMDEISLKSIKGSHWRTLPYLVAANPVNYGRPWNLNCAEALAACLYITGDQASAHKLLQNFSWGETFFHINSEILDIYASCSNSADIKLAQDSWLLSLSNEYLQNKQSSIEFPYDESSCDE</sequence>
<dbReference type="Proteomes" id="UP000768646">
    <property type="component" value="Unassembled WGS sequence"/>
</dbReference>
<evidence type="ECO:0000313" key="1">
    <source>
        <dbReference type="EMBL" id="KAG4305801.1"/>
    </source>
</evidence>